<evidence type="ECO:0000256" key="4">
    <source>
        <dbReference type="ARBA" id="ARBA00022516"/>
    </source>
</evidence>
<feature type="transmembrane region" description="Helical" evidence="20">
    <location>
        <begin position="213"/>
        <end position="234"/>
    </location>
</feature>
<evidence type="ECO:0000256" key="17">
    <source>
        <dbReference type="ARBA" id="ARBA00023221"/>
    </source>
</evidence>
<evidence type="ECO:0000256" key="20">
    <source>
        <dbReference type="SAM" id="Phobius"/>
    </source>
</evidence>
<keyword evidence="12" id="KW-0443">Lipid metabolism</keyword>
<dbReference type="InterPro" id="IPR018083">
    <property type="entry name" value="Sterol_reductase_CS"/>
</dbReference>
<evidence type="ECO:0000256" key="7">
    <source>
        <dbReference type="ARBA" id="ARBA00022778"/>
    </source>
</evidence>
<gene>
    <name evidence="21" type="ORF">CHS0354_042149</name>
</gene>
<evidence type="ECO:0000256" key="15">
    <source>
        <dbReference type="ARBA" id="ARBA00023166"/>
    </source>
</evidence>
<feature type="compositionally biased region" description="Polar residues" evidence="19">
    <location>
        <begin position="14"/>
        <end position="27"/>
    </location>
</feature>
<reference evidence="21" key="1">
    <citation type="journal article" date="2021" name="Genome Biol. Evol.">
        <title>A High-Quality Reference Genome for a Parasitic Bivalve with Doubly Uniparental Inheritance (Bivalvia: Unionida).</title>
        <authorList>
            <person name="Smith C.H."/>
        </authorList>
    </citation>
    <scope>NUCLEOTIDE SEQUENCE</scope>
    <source>
        <strain evidence="21">CHS0354</strain>
    </source>
</reference>
<evidence type="ECO:0000256" key="1">
    <source>
        <dbReference type="ARBA" id="ARBA00004473"/>
    </source>
</evidence>
<feature type="transmembrane region" description="Helical" evidence="20">
    <location>
        <begin position="82"/>
        <end position="101"/>
    </location>
</feature>
<evidence type="ECO:0000313" key="22">
    <source>
        <dbReference type="Proteomes" id="UP001195483"/>
    </source>
</evidence>
<dbReference type="GO" id="GO:0005637">
    <property type="term" value="C:nuclear inner membrane"/>
    <property type="evidence" value="ECO:0007669"/>
    <property type="project" value="UniProtKB-SubCell"/>
</dbReference>
<keyword evidence="7" id="KW-0152">Cholesterol biosynthesis</keyword>
<dbReference type="AlphaFoldDB" id="A0AAE0TLJ0"/>
<keyword evidence="6 20" id="KW-0812">Transmembrane</keyword>
<keyword evidence="4" id="KW-0444">Lipid biosynthesis</keyword>
<feature type="transmembrane region" description="Helical" evidence="20">
    <location>
        <begin position="35"/>
        <end position="54"/>
    </location>
</feature>
<keyword evidence="15" id="KW-1207">Sterol metabolism</keyword>
<evidence type="ECO:0000256" key="14">
    <source>
        <dbReference type="ARBA" id="ARBA00023136"/>
    </source>
</evidence>
<keyword evidence="17" id="KW-0753">Steroid metabolism</keyword>
<evidence type="ECO:0000313" key="21">
    <source>
        <dbReference type="EMBL" id="KAK3612635.1"/>
    </source>
</evidence>
<evidence type="ECO:0000256" key="11">
    <source>
        <dbReference type="ARBA" id="ARBA00023011"/>
    </source>
</evidence>
<evidence type="ECO:0000256" key="6">
    <source>
        <dbReference type="ARBA" id="ARBA00022692"/>
    </source>
</evidence>
<accession>A0AAE0TLJ0</accession>
<dbReference type="InterPro" id="IPR001171">
    <property type="entry name" value="ERG24_DHCR-like"/>
</dbReference>
<keyword evidence="14 20" id="KW-0472">Membrane</keyword>
<dbReference type="Gene3D" id="1.20.120.1630">
    <property type="match status" value="1"/>
</dbReference>
<keyword evidence="7" id="KW-0153">Cholesterol metabolism</keyword>
<dbReference type="PANTHER" id="PTHR21257">
    <property type="entry name" value="DELTA(14)-STEROL REDUCTASE"/>
    <property type="match status" value="1"/>
</dbReference>
<evidence type="ECO:0000256" key="9">
    <source>
        <dbReference type="ARBA" id="ARBA00022989"/>
    </source>
</evidence>
<proteinExistence type="inferred from homology"/>
<keyword evidence="11" id="KW-0756">Sterol biosynthesis</keyword>
<evidence type="ECO:0000256" key="18">
    <source>
        <dbReference type="ARBA" id="ARBA00023242"/>
    </source>
</evidence>
<feature type="transmembrane region" description="Helical" evidence="20">
    <location>
        <begin position="246"/>
        <end position="267"/>
    </location>
</feature>
<name>A0AAE0TLJ0_9BIVA</name>
<evidence type="ECO:0000256" key="3">
    <source>
        <dbReference type="ARBA" id="ARBA00005402"/>
    </source>
</evidence>
<evidence type="ECO:0000256" key="16">
    <source>
        <dbReference type="ARBA" id="ARBA00023170"/>
    </source>
</evidence>
<dbReference type="GO" id="GO:0006695">
    <property type="term" value="P:cholesterol biosynthetic process"/>
    <property type="evidence" value="ECO:0007669"/>
    <property type="project" value="UniProtKB-KW"/>
</dbReference>
<reference evidence="21" key="3">
    <citation type="submission" date="2023-05" db="EMBL/GenBank/DDBJ databases">
        <authorList>
            <person name="Smith C.H."/>
        </authorList>
    </citation>
    <scope>NUCLEOTIDE SEQUENCE</scope>
    <source>
        <strain evidence="21">CHS0354</strain>
        <tissue evidence="21">Mantle</tissue>
    </source>
</reference>
<dbReference type="EMBL" id="JAEAOA010002353">
    <property type="protein sequence ID" value="KAK3612635.1"/>
    <property type="molecule type" value="Genomic_DNA"/>
</dbReference>
<sequence>MKRQSRNDPHETTVEWSQNQDGTTNRNGDGVRQRGIQEALFFTVFFTWYIYFVVEKCHSGQWSLFRWPQFPTHIEDYLDTEAALICLVWFIIQCPLYVLPIGGKTEKGLALKDSGQSLQYRLNALFVLMLNISGFVSAELLGFRVSKLSEKLLQLTTAGVILILFLSWMLYIKAYWASKLNLNHQGNTGNVFYDWFHGRELNPRLQFLDLKYVCFRSGIIGWIMLNLVNIVKAYEQGKGHPTNNLILVFGMQLTYVVDCFWFENALLVSRDIVHEGLGYNLLVQFLMIPFCFIVQTRYLLQTNLTLPWYILTGIFLLYFTGYIIYRDSNQQKNNFRKNPKSPSVSHLESMPTASGKALLVGGWWGLCRHPNYLGDIIISISYALPTGLNHFLPYMGSLFLILLLIDRERRDYAECKQKYGADWGRYCARVKYRIVPYIY</sequence>
<keyword evidence="22" id="KW-1185">Reference proteome</keyword>
<dbReference type="GO" id="GO:0050613">
    <property type="term" value="F:Delta14-sterol reductase activity"/>
    <property type="evidence" value="ECO:0007669"/>
    <property type="project" value="TreeGrafter"/>
</dbReference>
<dbReference type="FunFam" id="1.20.120.1630:FF:000013">
    <property type="entry name" value="Lamin-B receptor-like Protein"/>
    <property type="match status" value="1"/>
</dbReference>
<dbReference type="PANTHER" id="PTHR21257:SF55">
    <property type="entry name" value="DELTA(14)-STEROL REDUCTASE LBR"/>
    <property type="match status" value="1"/>
</dbReference>
<keyword evidence="5" id="KW-0597">Phosphoprotein</keyword>
<dbReference type="PROSITE" id="PS01018">
    <property type="entry name" value="STEROL_REDUCT_2"/>
    <property type="match status" value="1"/>
</dbReference>
<comment type="pathway">
    <text evidence="2">Steroid biosynthesis; cholesterol biosynthesis.</text>
</comment>
<feature type="transmembrane region" description="Helical" evidence="20">
    <location>
        <begin position="122"/>
        <end position="146"/>
    </location>
</feature>
<dbReference type="GO" id="GO:0003677">
    <property type="term" value="F:DNA binding"/>
    <property type="evidence" value="ECO:0007669"/>
    <property type="project" value="UniProtKB-KW"/>
</dbReference>
<dbReference type="GO" id="GO:0005789">
    <property type="term" value="C:endoplasmic reticulum membrane"/>
    <property type="evidence" value="ECO:0007669"/>
    <property type="project" value="TreeGrafter"/>
</dbReference>
<feature type="transmembrane region" description="Helical" evidence="20">
    <location>
        <begin position="306"/>
        <end position="325"/>
    </location>
</feature>
<keyword evidence="13" id="KW-0238">DNA-binding</keyword>
<comment type="caution">
    <text evidence="21">The sequence shown here is derived from an EMBL/GenBank/DDBJ whole genome shotgun (WGS) entry which is preliminary data.</text>
</comment>
<evidence type="ECO:0000256" key="12">
    <source>
        <dbReference type="ARBA" id="ARBA00023098"/>
    </source>
</evidence>
<evidence type="ECO:0000256" key="5">
    <source>
        <dbReference type="ARBA" id="ARBA00022553"/>
    </source>
</evidence>
<dbReference type="PROSITE" id="PS01017">
    <property type="entry name" value="STEROL_REDUCT_1"/>
    <property type="match status" value="1"/>
</dbReference>
<feature type="region of interest" description="Disordered" evidence="19">
    <location>
        <begin position="1"/>
        <end position="29"/>
    </location>
</feature>
<dbReference type="Pfam" id="PF01222">
    <property type="entry name" value="ERG4_ERG24"/>
    <property type="match status" value="1"/>
</dbReference>
<feature type="compositionally biased region" description="Basic and acidic residues" evidence="19">
    <location>
        <begin position="1"/>
        <end position="13"/>
    </location>
</feature>
<feature type="transmembrane region" description="Helical" evidence="20">
    <location>
        <begin position="152"/>
        <end position="172"/>
    </location>
</feature>
<keyword evidence="9 20" id="KW-1133">Transmembrane helix</keyword>
<keyword evidence="18" id="KW-0539">Nucleus</keyword>
<protein>
    <submittedName>
        <fullName evidence="21">Uncharacterized protein</fullName>
    </submittedName>
</protein>
<reference evidence="21" key="2">
    <citation type="journal article" date="2021" name="Genome Biol. Evol.">
        <title>Developing a high-quality reference genome for a parasitic bivalve with doubly uniparental inheritance (Bivalvia: Unionida).</title>
        <authorList>
            <person name="Smith C.H."/>
        </authorList>
    </citation>
    <scope>NUCLEOTIDE SEQUENCE</scope>
    <source>
        <strain evidence="21">CHS0354</strain>
        <tissue evidence="21">Mantle</tissue>
    </source>
</reference>
<feature type="transmembrane region" description="Helical" evidence="20">
    <location>
        <begin position="279"/>
        <end position="300"/>
    </location>
</feature>
<comment type="similarity">
    <text evidence="3">Belongs to the ERG4/ERG24 family.</text>
</comment>
<evidence type="ECO:0000256" key="19">
    <source>
        <dbReference type="SAM" id="MobiDB-lite"/>
    </source>
</evidence>
<evidence type="ECO:0000256" key="13">
    <source>
        <dbReference type="ARBA" id="ARBA00023125"/>
    </source>
</evidence>
<evidence type="ECO:0000256" key="2">
    <source>
        <dbReference type="ARBA" id="ARBA00004770"/>
    </source>
</evidence>
<comment type="subcellular location">
    <subcellularLocation>
        <location evidence="1">Nucleus inner membrane</location>
        <topology evidence="1">Multi-pass membrane protein</topology>
    </subcellularLocation>
</comment>
<organism evidence="21 22">
    <name type="scientific">Potamilus streckersoni</name>
    <dbReference type="NCBI Taxonomy" id="2493646"/>
    <lineage>
        <taxon>Eukaryota</taxon>
        <taxon>Metazoa</taxon>
        <taxon>Spiralia</taxon>
        <taxon>Lophotrochozoa</taxon>
        <taxon>Mollusca</taxon>
        <taxon>Bivalvia</taxon>
        <taxon>Autobranchia</taxon>
        <taxon>Heteroconchia</taxon>
        <taxon>Palaeoheterodonta</taxon>
        <taxon>Unionida</taxon>
        <taxon>Unionoidea</taxon>
        <taxon>Unionidae</taxon>
        <taxon>Ambleminae</taxon>
        <taxon>Lampsilini</taxon>
        <taxon>Potamilus</taxon>
    </lineage>
</organism>
<dbReference type="Proteomes" id="UP001195483">
    <property type="component" value="Unassembled WGS sequence"/>
</dbReference>
<keyword evidence="8" id="KW-0752">Steroid biosynthesis</keyword>
<keyword evidence="16" id="KW-0675">Receptor</keyword>
<evidence type="ECO:0000256" key="10">
    <source>
        <dbReference type="ARBA" id="ARBA00023002"/>
    </source>
</evidence>
<evidence type="ECO:0000256" key="8">
    <source>
        <dbReference type="ARBA" id="ARBA00022955"/>
    </source>
</evidence>
<keyword evidence="10" id="KW-0560">Oxidoreductase</keyword>